<dbReference type="AlphaFoldDB" id="A0A915DQX5"/>
<dbReference type="WBParaSite" id="jg22589">
    <property type="protein sequence ID" value="jg22589"/>
    <property type="gene ID" value="jg22589"/>
</dbReference>
<protein>
    <submittedName>
        <fullName evidence="3">Ovule protein</fullName>
    </submittedName>
</protein>
<feature type="transmembrane region" description="Helical" evidence="1">
    <location>
        <begin position="48"/>
        <end position="71"/>
    </location>
</feature>
<dbReference type="Proteomes" id="UP000887574">
    <property type="component" value="Unplaced"/>
</dbReference>
<keyword evidence="2" id="KW-1185">Reference proteome</keyword>
<evidence type="ECO:0000256" key="1">
    <source>
        <dbReference type="SAM" id="Phobius"/>
    </source>
</evidence>
<evidence type="ECO:0000313" key="2">
    <source>
        <dbReference type="Proteomes" id="UP000887574"/>
    </source>
</evidence>
<evidence type="ECO:0000313" key="3">
    <source>
        <dbReference type="WBParaSite" id="jg22589"/>
    </source>
</evidence>
<keyword evidence="1" id="KW-0472">Membrane</keyword>
<accession>A0A915DQX5</accession>
<keyword evidence="1" id="KW-1133">Transmembrane helix</keyword>
<organism evidence="2 3">
    <name type="scientific">Ditylenchus dipsaci</name>
    <dbReference type="NCBI Taxonomy" id="166011"/>
    <lineage>
        <taxon>Eukaryota</taxon>
        <taxon>Metazoa</taxon>
        <taxon>Ecdysozoa</taxon>
        <taxon>Nematoda</taxon>
        <taxon>Chromadorea</taxon>
        <taxon>Rhabditida</taxon>
        <taxon>Tylenchina</taxon>
        <taxon>Tylenchomorpha</taxon>
        <taxon>Sphaerularioidea</taxon>
        <taxon>Anguinidae</taxon>
        <taxon>Anguininae</taxon>
        <taxon>Ditylenchus</taxon>
    </lineage>
</organism>
<sequence>MLRLLCLIHYREFEKDGNLWVEINNLTILNFILKISGPLYEYELTNCFLIVQFAGSVIAFVCRFYLSYLLYEVVH</sequence>
<reference evidence="3" key="1">
    <citation type="submission" date="2022-11" db="UniProtKB">
        <authorList>
            <consortium name="WormBaseParasite"/>
        </authorList>
    </citation>
    <scope>IDENTIFICATION</scope>
</reference>
<proteinExistence type="predicted"/>
<name>A0A915DQX5_9BILA</name>
<keyword evidence="1" id="KW-0812">Transmembrane</keyword>